<name>A0ABU8AYF1_9ACTN</name>
<protein>
    <submittedName>
        <fullName evidence="2">DUF485 domain-containing protein</fullName>
    </submittedName>
</protein>
<proteinExistence type="predicted"/>
<comment type="caution">
    <text evidence="2">The sequence shown here is derived from an EMBL/GenBank/DDBJ whole genome shotgun (WGS) entry which is preliminary data.</text>
</comment>
<dbReference type="Proteomes" id="UP001310290">
    <property type="component" value="Unassembled WGS sequence"/>
</dbReference>
<evidence type="ECO:0000313" key="2">
    <source>
        <dbReference type="EMBL" id="MEH0638723.1"/>
    </source>
</evidence>
<dbReference type="Pfam" id="PF04341">
    <property type="entry name" value="DUF485"/>
    <property type="match status" value="1"/>
</dbReference>
<keyword evidence="3" id="KW-1185">Reference proteome</keyword>
<evidence type="ECO:0000256" key="1">
    <source>
        <dbReference type="SAM" id="MobiDB-lite"/>
    </source>
</evidence>
<organism evidence="2 3">
    <name type="scientific">Streptomyces bottropensis</name>
    <dbReference type="NCBI Taxonomy" id="42235"/>
    <lineage>
        <taxon>Bacteria</taxon>
        <taxon>Bacillati</taxon>
        <taxon>Actinomycetota</taxon>
        <taxon>Actinomycetes</taxon>
        <taxon>Kitasatosporales</taxon>
        <taxon>Streptomycetaceae</taxon>
        <taxon>Streptomyces</taxon>
    </lineage>
</organism>
<sequence length="225" mass="24745">MNSRDLSPDQDPPAAAALYLSALDHEDQHSTGELRQAISRAHSAVGPTDPSELYWQSMQGFGTYEHDVRARRRSWALRMARRLALDDGRPAAAPAWASWEEPVTASSEMPRLPAQSPPHHADPESHLGSIQTTALRELRAARHRPAQVATAVVAAQMVGVILANEAPRVMAIAWAGPLNVGLSLVLAQVAFTGWAVLWYTRYARSSLEPLVKRHHASFPHLESHR</sequence>
<feature type="region of interest" description="Disordered" evidence="1">
    <location>
        <begin position="104"/>
        <end position="126"/>
    </location>
</feature>
<evidence type="ECO:0000313" key="3">
    <source>
        <dbReference type="Proteomes" id="UP001310290"/>
    </source>
</evidence>
<gene>
    <name evidence="2" type="ORF">QBA35_36635</name>
</gene>
<reference evidence="2" key="1">
    <citation type="submission" date="2023-04" db="EMBL/GenBank/DDBJ databases">
        <title>Genomic diversity of scab-causing Streptomyces spp. in the province of Quebec, Canada.</title>
        <authorList>
            <person name="Biessy A."/>
            <person name="Cadieux M."/>
            <person name="Ciotola M."/>
            <person name="Filion M."/>
        </authorList>
    </citation>
    <scope>NUCLEOTIDE SEQUENCE</scope>
    <source>
        <strain evidence="2">B21-115</strain>
    </source>
</reference>
<dbReference type="RefSeq" id="WP_334661357.1">
    <property type="nucleotide sequence ID" value="NZ_JARULZ010000002.1"/>
</dbReference>
<dbReference type="EMBL" id="JARULZ010000002">
    <property type="protein sequence ID" value="MEH0638723.1"/>
    <property type="molecule type" value="Genomic_DNA"/>
</dbReference>
<accession>A0ABU8AYF1</accession>
<dbReference type="InterPro" id="IPR007436">
    <property type="entry name" value="DUF485"/>
</dbReference>